<dbReference type="EMBL" id="CP139781">
    <property type="protein sequence ID" value="WRQ87357.1"/>
    <property type="molecule type" value="Genomic_DNA"/>
</dbReference>
<evidence type="ECO:0000313" key="1">
    <source>
        <dbReference type="EMBL" id="WRQ87357.1"/>
    </source>
</evidence>
<dbReference type="Proteomes" id="UP000738431">
    <property type="component" value="Chromosome"/>
</dbReference>
<dbReference type="RefSeq" id="WP_221029230.1">
    <property type="nucleotide sequence ID" value="NZ_CP139781.1"/>
</dbReference>
<organism evidence="1 2">
    <name type="scientific">Actomonas aquatica</name>
    <dbReference type="NCBI Taxonomy" id="2866162"/>
    <lineage>
        <taxon>Bacteria</taxon>
        <taxon>Pseudomonadati</taxon>
        <taxon>Verrucomicrobiota</taxon>
        <taxon>Opitutia</taxon>
        <taxon>Opitutales</taxon>
        <taxon>Opitutaceae</taxon>
        <taxon>Actomonas</taxon>
    </lineage>
</organism>
<evidence type="ECO:0000313" key="2">
    <source>
        <dbReference type="Proteomes" id="UP000738431"/>
    </source>
</evidence>
<accession>A0ABZ1C6K2</accession>
<reference evidence="1 2" key="1">
    <citation type="submission" date="2021-08" db="EMBL/GenBank/DDBJ databases">
        <authorList>
            <person name="Zhang D."/>
            <person name="Zhang A."/>
            <person name="Wang L."/>
        </authorList>
    </citation>
    <scope>NUCLEOTIDE SEQUENCE [LARGE SCALE GENOMIC DNA]</scope>
    <source>
        <strain evidence="1 2">WL0086</strain>
    </source>
</reference>
<keyword evidence="2" id="KW-1185">Reference proteome</keyword>
<dbReference type="InterPro" id="IPR032586">
    <property type="entry name" value="UxaE"/>
</dbReference>
<proteinExistence type="predicted"/>
<reference evidence="1 2" key="2">
    <citation type="submission" date="2023-12" db="EMBL/GenBank/DDBJ databases">
        <title>Description of an unclassified Opitutus bacterium of Verrucomicrobiota.</title>
        <authorList>
            <person name="Zhang D.-F."/>
        </authorList>
    </citation>
    <scope>NUCLEOTIDE SEQUENCE [LARGE SCALE GENOMIC DNA]</scope>
    <source>
        <strain evidence="1 2">WL0086</strain>
    </source>
</reference>
<gene>
    <name evidence="1" type="ORF">K1X11_021290</name>
</gene>
<sequence length="618" mass="66823">MSPINTFLLENNLRIATNPCVSPDFCLDWSNLSAKLSAGEALHIWPQSGFDTAAGSWKLREDTCTGDCAWVLTPSAGTPDVANVLADGVVLPSGSVAFPASWANLLTLKNLILEHDPDATVFPTAGAKLGSSTLGVGARFTALHWPAVDWSMAHLGIGLTANQNSIPRELVYDVDEMLADRLDTVPFPFIGASVPEGHQGQSVEGMSHGSVLAKLKHGFHQRRIAWSFNADHQPIGGKFDAREEALVRGSLLASYITFDLSPELAKKEPADVATIDADLQARVKARMAEVGLSVDDAAFNELLATVWTPMQKMKRRDDLYAAARAAAFTTTEGRTYLRELSIDELPGLTTPETTGIMLALCEAMDMPVNFVAPAFGFQKNIPYPDQDRLRELITAQWQVCQKFGVSIGFHSGSGKSAENYRLMGELTGSHLEIKTSGRYTYEMGRALHASTNAADQALWKDWYAFTVDLAIAGAFSDDATERDAARSFILASFDESTPAADALFASPEACRTAVAALSPSPERVLFFEYNFLYVLAAEGKATKDALGDHSPAGYRQRARFYAISDEARLAYARRVAAYLIFLAETTGLASAETCANVNARLETLPTYAALLADIAPTA</sequence>
<name>A0ABZ1C6K2_9BACT</name>
<protein>
    <submittedName>
        <fullName evidence="1">Tagaturonate epimerase family protein</fullName>
    </submittedName>
</protein>
<dbReference type="Pfam" id="PF16257">
    <property type="entry name" value="UxaE"/>
    <property type="match status" value="1"/>
</dbReference>